<proteinExistence type="predicted"/>
<reference evidence="7" key="1">
    <citation type="journal article" date="2014" name="Front. Microbiol.">
        <title>High frequency of phylogenetically diverse reductive dehalogenase-homologous genes in deep subseafloor sedimentary metagenomes.</title>
        <authorList>
            <person name="Kawai M."/>
            <person name="Futagami T."/>
            <person name="Toyoda A."/>
            <person name="Takaki Y."/>
            <person name="Nishi S."/>
            <person name="Hori S."/>
            <person name="Arai W."/>
            <person name="Tsubouchi T."/>
            <person name="Morono Y."/>
            <person name="Uchiyama I."/>
            <person name="Ito T."/>
            <person name="Fujiyama A."/>
            <person name="Inagaki F."/>
            <person name="Takami H."/>
        </authorList>
    </citation>
    <scope>NUCLEOTIDE SEQUENCE</scope>
    <source>
        <strain evidence="7">Expedition CK06-06</strain>
    </source>
</reference>
<evidence type="ECO:0000313" key="7">
    <source>
        <dbReference type="EMBL" id="GAH84641.1"/>
    </source>
</evidence>
<evidence type="ECO:0000256" key="5">
    <source>
        <dbReference type="ARBA" id="ARBA00022777"/>
    </source>
</evidence>
<evidence type="ECO:0000256" key="3">
    <source>
        <dbReference type="ARBA" id="ARBA00022679"/>
    </source>
</evidence>
<dbReference type="EMBL" id="BARU01045106">
    <property type="protein sequence ID" value="GAH84641.1"/>
    <property type="molecule type" value="Genomic_DNA"/>
</dbReference>
<protein>
    <recommendedName>
        <fullName evidence="2">phosphoglycerate kinase</fullName>
        <ecNumber evidence="2">2.7.2.3</ecNumber>
    </recommendedName>
</protein>
<keyword evidence="6" id="KW-0067">ATP-binding</keyword>
<dbReference type="Gene3D" id="3.40.50.1260">
    <property type="entry name" value="Phosphoglycerate kinase, N-terminal domain"/>
    <property type="match status" value="1"/>
</dbReference>
<dbReference type="GO" id="GO:0006096">
    <property type="term" value="P:glycolytic process"/>
    <property type="evidence" value="ECO:0007669"/>
    <property type="project" value="InterPro"/>
</dbReference>
<evidence type="ECO:0000256" key="1">
    <source>
        <dbReference type="ARBA" id="ARBA00000642"/>
    </source>
</evidence>
<comment type="catalytic activity">
    <reaction evidence="1">
        <text>(2R)-3-phosphoglycerate + ATP = (2R)-3-phospho-glyceroyl phosphate + ADP</text>
        <dbReference type="Rhea" id="RHEA:14801"/>
        <dbReference type="ChEBI" id="CHEBI:30616"/>
        <dbReference type="ChEBI" id="CHEBI:57604"/>
        <dbReference type="ChEBI" id="CHEBI:58272"/>
        <dbReference type="ChEBI" id="CHEBI:456216"/>
        <dbReference type="EC" id="2.7.2.3"/>
    </reaction>
</comment>
<dbReference type="Pfam" id="PF00162">
    <property type="entry name" value="PGK"/>
    <property type="match status" value="1"/>
</dbReference>
<evidence type="ECO:0000256" key="6">
    <source>
        <dbReference type="ARBA" id="ARBA00022840"/>
    </source>
</evidence>
<dbReference type="GO" id="GO:0006094">
    <property type="term" value="P:gluconeogenesis"/>
    <property type="evidence" value="ECO:0007669"/>
    <property type="project" value="TreeGrafter"/>
</dbReference>
<dbReference type="SUPFAM" id="SSF53748">
    <property type="entry name" value="Phosphoglycerate kinase"/>
    <property type="match status" value="1"/>
</dbReference>
<keyword evidence="3" id="KW-0808">Transferase</keyword>
<feature type="non-terminal residue" evidence="7">
    <location>
        <position position="115"/>
    </location>
</feature>
<dbReference type="GO" id="GO:0005829">
    <property type="term" value="C:cytosol"/>
    <property type="evidence" value="ECO:0007669"/>
    <property type="project" value="TreeGrafter"/>
</dbReference>
<dbReference type="InterPro" id="IPR015824">
    <property type="entry name" value="Phosphoglycerate_kinase_N"/>
</dbReference>
<dbReference type="InterPro" id="IPR015911">
    <property type="entry name" value="Phosphoglycerate_kinase_CS"/>
</dbReference>
<dbReference type="GO" id="GO:0005524">
    <property type="term" value="F:ATP binding"/>
    <property type="evidence" value="ECO:0007669"/>
    <property type="project" value="UniProtKB-KW"/>
</dbReference>
<dbReference type="EC" id="2.7.2.3" evidence="2"/>
<evidence type="ECO:0000256" key="4">
    <source>
        <dbReference type="ARBA" id="ARBA00022741"/>
    </source>
</evidence>
<dbReference type="AlphaFoldDB" id="X1IQC3"/>
<comment type="caution">
    <text evidence="7">The sequence shown here is derived from an EMBL/GenBank/DDBJ whole genome shotgun (WGS) entry which is preliminary data.</text>
</comment>
<keyword evidence="5" id="KW-0418">Kinase</keyword>
<evidence type="ECO:0000256" key="2">
    <source>
        <dbReference type="ARBA" id="ARBA00013061"/>
    </source>
</evidence>
<keyword evidence="4" id="KW-0547">Nucleotide-binding</keyword>
<dbReference type="PANTHER" id="PTHR11406">
    <property type="entry name" value="PHOSPHOGLYCERATE KINASE"/>
    <property type="match status" value="1"/>
</dbReference>
<dbReference type="PANTHER" id="PTHR11406:SF23">
    <property type="entry name" value="PHOSPHOGLYCERATE KINASE 1, CHLOROPLASTIC-RELATED"/>
    <property type="match status" value="1"/>
</dbReference>
<sequence length="115" mass="13067">MNKKSIRDIDIENKTVFVREDLNVPLDDEGNITDETRIILSLPTIDYLIKNNAKIILASHLGRPKGKFVEKLKMDPVAIALGKHLNKEIKKMDYVISDKVKNEVKDLKSGDILLL</sequence>
<organism evidence="7">
    <name type="scientific">marine sediment metagenome</name>
    <dbReference type="NCBI Taxonomy" id="412755"/>
    <lineage>
        <taxon>unclassified sequences</taxon>
        <taxon>metagenomes</taxon>
        <taxon>ecological metagenomes</taxon>
    </lineage>
</organism>
<dbReference type="PROSITE" id="PS00111">
    <property type="entry name" value="PGLYCERATE_KINASE"/>
    <property type="match status" value="1"/>
</dbReference>
<accession>X1IQC3</accession>
<dbReference type="PRINTS" id="PR00477">
    <property type="entry name" value="PHGLYCKINASE"/>
</dbReference>
<dbReference type="InterPro" id="IPR001576">
    <property type="entry name" value="Phosphoglycerate_kinase"/>
</dbReference>
<dbReference type="GO" id="GO:0043531">
    <property type="term" value="F:ADP binding"/>
    <property type="evidence" value="ECO:0007669"/>
    <property type="project" value="TreeGrafter"/>
</dbReference>
<gene>
    <name evidence="7" type="ORF">S03H2_68568</name>
</gene>
<name>X1IQC3_9ZZZZ</name>
<dbReference type="InterPro" id="IPR036043">
    <property type="entry name" value="Phosphoglycerate_kinase_sf"/>
</dbReference>
<dbReference type="GO" id="GO:0004618">
    <property type="term" value="F:phosphoglycerate kinase activity"/>
    <property type="evidence" value="ECO:0007669"/>
    <property type="project" value="UniProtKB-EC"/>
</dbReference>